<dbReference type="EMBL" id="GBRH01269467">
    <property type="protein sequence ID" value="JAD28428.1"/>
    <property type="molecule type" value="Transcribed_RNA"/>
</dbReference>
<feature type="region of interest" description="Disordered" evidence="1">
    <location>
        <begin position="1"/>
        <end position="67"/>
    </location>
</feature>
<evidence type="ECO:0000256" key="1">
    <source>
        <dbReference type="SAM" id="MobiDB-lite"/>
    </source>
</evidence>
<feature type="compositionally biased region" description="Polar residues" evidence="1">
    <location>
        <begin position="16"/>
        <end position="35"/>
    </location>
</feature>
<reference evidence="2" key="1">
    <citation type="submission" date="2014-09" db="EMBL/GenBank/DDBJ databases">
        <authorList>
            <person name="Magalhaes I.L.F."/>
            <person name="Oliveira U."/>
            <person name="Santos F.R."/>
            <person name="Vidigal T.H.D.A."/>
            <person name="Brescovit A.D."/>
            <person name="Santos A.J."/>
        </authorList>
    </citation>
    <scope>NUCLEOTIDE SEQUENCE</scope>
    <source>
        <tissue evidence="2">Shoot tissue taken approximately 20 cm above the soil surface</tissue>
    </source>
</reference>
<organism evidence="2">
    <name type="scientific">Arundo donax</name>
    <name type="common">Giant reed</name>
    <name type="synonym">Donax arundinaceus</name>
    <dbReference type="NCBI Taxonomy" id="35708"/>
    <lineage>
        <taxon>Eukaryota</taxon>
        <taxon>Viridiplantae</taxon>
        <taxon>Streptophyta</taxon>
        <taxon>Embryophyta</taxon>
        <taxon>Tracheophyta</taxon>
        <taxon>Spermatophyta</taxon>
        <taxon>Magnoliopsida</taxon>
        <taxon>Liliopsida</taxon>
        <taxon>Poales</taxon>
        <taxon>Poaceae</taxon>
        <taxon>PACMAD clade</taxon>
        <taxon>Arundinoideae</taxon>
        <taxon>Arundineae</taxon>
        <taxon>Arundo</taxon>
    </lineage>
</organism>
<reference evidence="2" key="2">
    <citation type="journal article" date="2015" name="Data Brief">
        <title>Shoot transcriptome of the giant reed, Arundo donax.</title>
        <authorList>
            <person name="Barrero R.A."/>
            <person name="Guerrero F.D."/>
            <person name="Moolhuijzen P."/>
            <person name="Goolsby J.A."/>
            <person name="Tidwell J."/>
            <person name="Bellgard S.E."/>
            <person name="Bellgard M.I."/>
        </authorList>
    </citation>
    <scope>NUCLEOTIDE SEQUENCE</scope>
    <source>
        <tissue evidence="2">Shoot tissue taken approximately 20 cm above the soil surface</tissue>
    </source>
</reference>
<evidence type="ECO:0000313" key="2">
    <source>
        <dbReference type="EMBL" id="JAD28428.1"/>
    </source>
</evidence>
<protein>
    <submittedName>
        <fullName evidence="2">Uncharacterized protein</fullName>
    </submittedName>
</protein>
<accession>A0A0A8YRT4</accession>
<name>A0A0A8YRT4_ARUDO</name>
<dbReference type="AlphaFoldDB" id="A0A0A8YRT4"/>
<proteinExistence type="predicted"/>
<sequence length="67" mass="7359">MNFLHQSCFSPGDRPATNQTSSSQNGYFTGQTKRSSGFPRRPSRHHKTSLQALHGSKPPQICAAESN</sequence>